<dbReference type="Pfam" id="PF16747">
    <property type="entry name" value="Adhesin_E"/>
    <property type="match status" value="1"/>
</dbReference>
<sequence>MSGPAPPGLRPWRPAITAAVLVLAFSGCRSVVVSPDGEALGGGPPLGQAPWLALPGPGWVLVVPESGNATVMLFEPSLAAERSARSALILINHIRPVQRFGGRPVRSELARIEADCDEASYRLVERRLHQNHGGTGEPLGAVLADPLAPLRPVQPGTLAEDVLAALCRPNTEPSTPGA</sequence>
<dbReference type="EMBL" id="CP076448">
    <property type="protein sequence ID" value="QXM24965.1"/>
    <property type="molecule type" value="Genomic_DNA"/>
</dbReference>
<dbReference type="RefSeq" id="WP_218286022.1">
    <property type="nucleotide sequence ID" value="NZ_CP076448.1"/>
</dbReference>
<gene>
    <name evidence="2" type="ORF">KO353_01510</name>
</gene>
<dbReference type="Proteomes" id="UP000694001">
    <property type="component" value="Chromosome"/>
</dbReference>
<accession>A0A975U254</accession>
<reference evidence="2" key="1">
    <citation type="submission" date="2021-06" db="EMBL/GenBank/DDBJ databases">
        <title>Elioraea tepida, sp. nov., a moderately thermophilic aerobic anoxygenic phototrophic bacterium isolated from an alkaline siliceous hot spring mat community in Yellowstone National Park, WY, USA.</title>
        <authorList>
            <person name="Saini M.K."/>
            <person name="Yoshida S."/>
            <person name="Sebastian A."/>
            <person name="Hirose S."/>
            <person name="Hara E."/>
            <person name="Tamaki H."/>
            <person name="Soulier N.T."/>
            <person name="Albert I."/>
            <person name="Hanada S."/>
            <person name="Bryant D.A."/>
            <person name="Tank M."/>
        </authorList>
    </citation>
    <scope>NUCLEOTIDE SEQUENCE</scope>
    <source>
        <strain evidence="2">MS-P2</strain>
    </source>
</reference>
<dbReference type="AlphaFoldDB" id="A0A975U254"/>
<keyword evidence="3" id="KW-1185">Reference proteome</keyword>
<organism evidence="2 3">
    <name type="scientific">Elioraea tepida</name>
    <dbReference type="NCBI Taxonomy" id="2843330"/>
    <lineage>
        <taxon>Bacteria</taxon>
        <taxon>Pseudomonadati</taxon>
        <taxon>Pseudomonadota</taxon>
        <taxon>Alphaproteobacteria</taxon>
        <taxon>Acetobacterales</taxon>
        <taxon>Elioraeaceae</taxon>
        <taxon>Elioraea</taxon>
    </lineage>
</organism>
<protein>
    <recommendedName>
        <fullName evidence="1">Surface-adhesin protein E-like domain-containing protein</fullName>
    </recommendedName>
</protein>
<proteinExistence type="predicted"/>
<dbReference type="InterPro" id="IPR031939">
    <property type="entry name" value="Adhesin_E-like"/>
</dbReference>
<name>A0A975U254_9PROT</name>
<evidence type="ECO:0000259" key="1">
    <source>
        <dbReference type="Pfam" id="PF16747"/>
    </source>
</evidence>
<evidence type="ECO:0000313" key="2">
    <source>
        <dbReference type="EMBL" id="QXM24965.1"/>
    </source>
</evidence>
<evidence type="ECO:0000313" key="3">
    <source>
        <dbReference type="Proteomes" id="UP000694001"/>
    </source>
</evidence>
<dbReference type="KEGG" id="elio:KO353_01510"/>
<feature type="domain" description="Surface-adhesin protein E-like" evidence="1">
    <location>
        <begin position="59"/>
        <end position="168"/>
    </location>
</feature>